<reference evidence="2 3" key="1">
    <citation type="submission" date="2014-04" db="EMBL/GenBank/DDBJ databases">
        <authorList>
            <consortium name="DOE Joint Genome Institute"/>
            <person name="Kuo A."/>
            <person name="Girlanda M."/>
            <person name="Perotto S."/>
            <person name="Kohler A."/>
            <person name="Nagy L.G."/>
            <person name="Floudas D."/>
            <person name="Copeland A."/>
            <person name="Barry K.W."/>
            <person name="Cichocki N."/>
            <person name="Veneault-Fourrey C."/>
            <person name="LaButti K."/>
            <person name="Lindquist E.A."/>
            <person name="Lipzen A."/>
            <person name="Lundell T."/>
            <person name="Morin E."/>
            <person name="Murat C."/>
            <person name="Sun H."/>
            <person name="Tunlid A."/>
            <person name="Henrissat B."/>
            <person name="Grigoriev I.V."/>
            <person name="Hibbett D.S."/>
            <person name="Martin F."/>
            <person name="Nordberg H.P."/>
            <person name="Cantor M.N."/>
            <person name="Hua S.X."/>
        </authorList>
    </citation>
    <scope>NUCLEOTIDE SEQUENCE [LARGE SCALE GENOMIC DNA]</scope>
    <source>
        <strain evidence="2 3">MUT 4182</strain>
    </source>
</reference>
<feature type="compositionally biased region" description="Polar residues" evidence="1">
    <location>
        <begin position="30"/>
        <end position="57"/>
    </location>
</feature>
<proteinExistence type="predicted"/>
<dbReference type="HOGENOM" id="CLU_1856771_0_0_1"/>
<evidence type="ECO:0000313" key="2">
    <source>
        <dbReference type="EMBL" id="KIO27317.1"/>
    </source>
</evidence>
<dbReference type="AlphaFoldDB" id="A0A0C3M0Y5"/>
<name>A0A0C3M0Y5_9AGAM</name>
<dbReference type="Proteomes" id="UP000054248">
    <property type="component" value="Unassembled WGS sequence"/>
</dbReference>
<protein>
    <submittedName>
        <fullName evidence="2">Uncharacterized protein</fullName>
    </submittedName>
</protein>
<evidence type="ECO:0000256" key="1">
    <source>
        <dbReference type="SAM" id="MobiDB-lite"/>
    </source>
</evidence>
<gene>
    <name evidence="2" type="ORF">M407DRAFT_23491</name>
</gene>
<evidence type="ECO:0000313" key="3">
    <source>
        <dbReference type="Proteomes" id="UP000054248"/>
    </source>
</evidence>
<sequence>MFDKSPTANLIEPEDSEYQLLLIDRKETTVTETRTGVPSASSSETLSQLQVPPSHSSGVRAGDTSASLMENAGHLSSTSYENTLHSDVIALQTERSQLLAKAEIRSQSVESILAMLLAEPSIKIPPNTVFWIRLIRSR</sequence>
<dbReference type="EMBL" id="KN823011">
    <property type="protein sequence ID" value="KIO27317.1"/>
    <property type="molecule type" value="Genomic_DNA"/>
</dbReference>
<accession>A0A0C3M0Y5</accession>
<keyword evidence="3" id="KW-1185">Reference proteome</keyword>
<reference evidence="3" key="2">
    <citation type="submission" date="2015-01" db="EMBL/GenBank/DDBJ databases">
        <title>Evolutionary Origins and Diversification of the Mycorrhizal Mutualists.</title>
        <authorList>
            <consortium name="DOE Joint Genome Institute"/>
            <consortium name="Mycorrhizal Genomics Consortium"/>
            <person name="Kohler A."/>
            <person name="Kuo A."/>
            <person name="Nagy L.G."/>
            <person name="Floudas D."/>
            <person name="Copeland A."/>
            <person name="Barry K.W."/>
            <person name="Cichocki N."/>
            <person name="Veneault-Fourrey C."/>
            <person name="LaButti K."/>
            <person name="Lindquist E.A."/>
            <person name="Lipzen A."/>
            <person name="Lundell T."/>
            <person name="Morin E."/>
            <person name="Murat C."/>
            <person name="Riley R."/>
            <person name="Ohm R."/>
            <person name="Sun H."/>
            <person name="Tunlid A."/>
            <person name="Henrissat B."/>
            <person name="Grigoriev I.V."/>
            <person name="Hibbett D.S."/>
            <person name="Martin F."/>
        </authorList>
    </citation>
    <scope>NUCLEOTIDE SEQUENCE [LARGE SCALE GENOMIC DNA]</scope>
    <source>
        <strain evidence="3">MUT 4182</strain>
    </source>
</reference>
<organism evidence="2 3">
    <name type="scientific">Tulasnella calospora MUT 4182</name>
    <dbReference type="NCBI Taxonomy" id="1051891"/>
    <lineage>
        <taxon>Eukaryota</taxon>
        <taxon>Fungi</taxon>
        <taxon>Dikarya</taxon>
        <taxon>Basidiomycota</taxon>
        <taxon>Agaricomycotina</taxon>
        <taxon>Agaricomycetes</taxon>
        <taxon>Cantharellales</taxon>
        <taxon>Tulasnellaceae</taxon>
        <taxon>Tulasnella</taxon>
    </lineage>
</organism>
<feature type="region of interest" description="Disordered" evidence="1">
    <location>
        <begin position="29"/>
        <end position="65"/>
    </location>
</feature>